<dbReference type="InterPro" id="IPR011009">
    <property type="entry name" value="Kinase-like_dom_sf"/>
</dbReference>
<feature type="region of interest" description="Disordered" evidence="8">
    <location>
        <begin position="340"/>
        <end position="393"/>
    </location>
</feature>
<dbReference type="InterPro" id="IPR008271">
    <property type="entry name" value="Ser/Thr_kinase_AS"/>
</dbReference>
<dbReference type="PANTHER" id="PTHR24346">
    <property type="entry name" value="MAP/MICROTUBULE AFFINITY-REGULATING KINASE"/>
    <property type="match status" value="1"/>
</dbReference>
<dbReference type="PANTHER" id="PTHR24346:SF82">
    <property type="entry name" value="KP78A-RELATED"/>
    <property type="match status" value="1"/>
</dbReference>
<feature type="compositionally biased region" description="Basic residues" evidence="8">
    <location>
        <begin position="672"/>
        <end position="691"/>
    </location>
</feature>
<keyword evidence="4 10" id="KW-0418">Kinase</keyword>
<feature type="compositionally biased region" description="Low complexity" evidence="8">
    <location>
        <begin position="432"/>
        <end position="451"/>
    </location>
</feature>
<evidence type="ECO:0000259" key="9">
    <source>
        <dbReference type="PROSITE" id="PS50011"/>
    </source>
</evidence>
<dbReference type="EMBL" id="JANTQA010000030">
    <property type="protein sequence ID" value="KAJ3440402.1"/>
    <property type="molecule type" value="Genomic_DNA"/>
</dbReference>
<evidence type="ECO:0000256" key="4">
    <source>
        <dbReference type="ARBA" id="ARBA00022777"/>
    </source>
</evidence>
<evidence type="ECO:0000256" key="6">
    <source>
        <dbReference type="PROSITE-ProRule" id="PRU10141"/>
    </source>
</evidence>
<feature type="compositionally biased region" description="Basic and acidic residues" evidence="8">
    <location>
        <begin position="692"/>
        <end position="707"/>
    </location>
</feature>
<sequence length="960" mass="112879">MSLKRIGPYEIGKTLGKGSFSKVKLATHVETNENVAIKIISKTGSELDRDQLSLIRREITIQKLLKHPNVLEIFQVYEQQDKLFLILEYVSHGELFDYIIKCGKVPTNQTRKFFQQIIYGLEHLHSFSISHRDLKPENLLLDENNNIKISDFGMAKITKSGKLLKTACGSPHYVSPEIINGRKYDGKKSDIWSCGVILYALLCGSLPFDQEDYSQLLFHIKKGRYLLPTHLNELEKDLISRMLNIHPDERISIRDIKRHPWFTFNFPIRYIPPSPPVDYGKEIMGPMHFTKFNEKIVEELEQLGFMKKEQINQELESQTENLMKIFYKIYEKNYNKNLMKNENNLDSTSNVPSKKKRRSLPINKRINSLNREKQNLKNQKKKKKSKKHSKTIKSETILHLQDLIKKTETINDLGIKEFSKIIYKSKQLMKNNEKNNNLNLQKNKRNNNNTNKKMENDQKAIYNCNDDQNNGNIISSSEFYQNEINISNNEKKENAKKQEKKTEKKKNKRKKKKRNSHKINSKIRKNSRQCTSWSGSKMNQILNQCKNNYCLNNDNIDNISEKHIYNDYSKIKISNKKSDNLNHNIEFLSTSLPALTQIDNTKLNKSKSRFNFKVKLKKKTKSLGSFRSKFSFKKRKKNNSSNNTSSHSGRCAMQNIVSTNEPKIKKKDSENKKKKRRKKNKKKTKKKKKKKEQRDHEGKENPKKQNNEIDLLDTNSLLLLDTQMDQLNLEFWKQNNTPLTPRFHRKVKNNHTIDDQLDLFYQNDNNNESSDVNDNNNSQKAWFGEFVSKKKQRKLNSKLKKKLKSAKKSLMDHLKQNNNVPIFICQNKIIVVSSAKTILNNIMELQTALTVCNYNWVYPSTHILKGGIDKFKIKIQISAYEYDQLIDYVANDLFDQKLKKKNFTTFQQIEELTEQVDTKLKQFEKPNKRNWKFVIEFIWKNGSSKKFVEETENLIRFLTE</sequence>
<dbReference type="InterPro" id="IPR017441">
    <property type="entry name" value="Protein_kinase_ATP_BS"/>
</dbReference>
<feature type="region of interest" description="Disordered" evidence="8">
    <location>
        <begin position="627"/>
        <end position="709"/>
    </location>
</feature>
<evidence type="ECO:0000313" key="10">
    <source>
        <dbReference type="EMBL" id="KAJ3440402.1"/>
    </source>
</evidence>
<feature type="compositionally biased region" description="Basic and acidic residues" evidence="8">
    <location>
        <begin position="489"/>
        <end position="502"/>
    </location>
</feature>
<dbReference type="SUPFAM" id="SSF56112">
    <property type="entry name" value="Protein kinase-like (PK-like)"/>
    <property type="match status" value="1"/>
</dbReference>
<dbReference type="GO" id="GO:0005524">
    <property type="term" value="F:ATP binding"/>
    <property type="evidence" value="ECO:0007669"/>
    <property type="project" value="UniProtKB-UniRule"/>
</dbReference>
<feature type="coiled-coil region" evidence="7">
    <location>
        <begin position="789"/>
        <end position="816"/>
    </location>
</feature>
<keyword evidence="2" id="KW-0808">Transferase</keyword>
<name>A0AAV7ZIY4_9EUKA</name>
<evidence type="ECO:0000256" key="5">
    <source>
        <dbReference type="ARBA" id="ARBA00022840"/>
    </source>
</evidence>
<dbReference type="PROSITE" id="PS00108">
    <property type="entry name" value="PROTEIN_KINASE_ST"/>
    <property type="match status" value="1"/>
</dbReference>
<feature type="domain" description="Protein kinase" evidence="9">
    <location>
        <begin position="9"/>
        <end position="262"/>
    </location>
</feature>
<dbReference type="GO" id="GO:0004674">
    <property type="term" value="F:protein serine/threonine kinase activity"/>
    <property type="evidence" value="ECO:0007669"/>
    <property type="project" value="UniProtKB-KW"/>
</dbReference>
<dbReference type="Pfam" id="PF00069">
    <property type="entry name" value="Pkinase"/>
    <property type="match status" value="1"/>
</dbReference>
<feature type="region of interest" description="Disordered" evidence="8">
    <location>
        <begin position="432"/>
        <end position="452"/>
    </location>
</feature>
<evidence type="ECO:0000313" key="11">
    <source>
        <dbReference type="Proteomes" id="UP001146793"/>
    </source>
</evidence>
<evidence type="ECO:0000256" key="1">
    <source>
        <dbReference type="ARBA" id="ARBA00022527"/>
    </source>
</evidence>
<dbReference type="GO" id="GO:0005737">
    <property type="term" value="C:cytoplasm"/>
    <property type="evidence" value="ECO:0007669"/>
    <property type="project" value="TreeGrafter"/>
</dbReference>
<dbReference type="GO" id="GO:0035556">
    <property type="term" value="P:intracellular signal transduction"/>
    <property type="evidence" value="ECO:0007669"/>
    <property type="project" value="TreeGrafter"/>
</dbReference>
<feature type="compositionally biased region" description="Basic residues" evidence="8">
    <location>
        <begin position="503"/>
        <end position="526"/>
    </location>
</feature>
<comment type="caution">
    <text evidence="10">The sequence shown here is derived from an EMBL/GenBank/DDBJ whole genome shotgun (WGS) entry which is preliminary data.</text>
</comment>
<accession>A0AAV7ZIY4</accession>
<organism evidence="10 11">
    <name type="scientific">Anaeramoeba flamelloides</name>
    <dbReference type="NCBI Taxonomy" id="1746091"/>
    <lineage>
        <taxon>Eukaryota</taxon>
        <taxon>Metamonada</taxon>
        <taxon>Anaeramoebidae</taxon>
        <taxon>Anaeramoeba</taxon>
    </lineage>
</organism>
<dbReference type="Proteomes" id="UP001146793">
    <property type="component" value="Unassembled WGS sequence"/>
</dbReference>
<dbReference type="Gene3D" id="1.10.510.10">
    <property type="entry name" value="Transferase(Phosphotransferase) domain 1"/>
    <property type="match status" value="1"/>
</dbReference>
<feature type="compositionally biased region" description="Basic residues" evidence="8">
    <location>
        <begin position="378"/>
        <end position="391"/>
    </location>
</feature>
<keyword evidence="3 6" id="KW-0547">Nucleotide-binding</keyword>
<protein>
    <submittedName>
        <fullName evidence="10">Protein kinase</fullName>
    </submittedName>
</protein>
<proteinExistence type="predicted"/>
<evidence type="ECO:0000256" key="2">
    <source>
        <dbReference type="ARBA" id="ARBA00022679"/>
    </source>
</evidence>
<dbReference type="PROSITE" id="PS50011">
    <property type="entry name" value="PROTEIN_KINASE_DOM"/>
    <property type="match status" value="1"/>
</dbReference>
<feature type="binding site" evidence="6">
    <location>
        <position position="38"/>
    </location>
    <ligand>
        <name>ATP</name>
        <dbReference type="ChEBI" id="CHEBI:30616"/>
    </ligand>
</feature>
<keyword evidence="7" id="KW-0175">Coiled coil</keyword>
<reference evidence="10" key="1">
    <citation type="submission" date="2022-08" db="EMBL/GenBank/DDBJ databases">
        <title>Novel sulphate-reducing endosymbionts in the free-living metamonad Anaeramoeba.</title>
        <authorList>
            <person name="Jerlstrom-Hultqvist J."/>
            <person name="Cepicka I."/>
            <person name="Gallot-Lavallee L."/>
            <person name="Salas-Leiva D."/>
            <person name="Curtis B.A."/>
            <person name="Zahonova K."/>
            <person name="Pipaliya S."/>
            <person name="Dacks J."/>
            <person name="Roger A.J."/>
        </authorList>
    </citation>
    <scope>NUCLEOTIDE SEQUENCE</scope>
    <source>
        <strain evidence="10">Busselton2</strain>
    </source>
</reference>
<keyword evidence="1" id="KW-0723">Serine/threonine-protein kinase</keyword>
<dbReference type="SMART" id="SM00220">
    <property type="entry name" value="S_TKc"/>
    <property type="match status" value="1"/>
</dbReference>
<evidence type="ECO:0000256" key="3">
    <source>
        <dbReference type="ARBA" id="ARBA00022741"/>
    </source>
</evidence>
<gene>
    <name evidence="10" type="ORF">M0812_14069</name>
</gene>
<dbReference type="FunFam" id="3.30.200.20:FF:000003">
    <property type="entry name" value="Non-specific serine/threonine protein kinase"/>
    <property type="match status" value="1"/>
</dbReference>
<evidence type="ECO:0000256" key="7">
    <source>
        <dbReference type="SAM" id="Coils"/>
    </source>
</evidence>
<feature type="region of interest" description="Disordered" evidence="8">
    <location>
        <begin position="486"/>
        <end position="526"/>
    </location>
</feature>
<dbReference type="InterPro" id="IPR000719">
    <property type="entry name" value="Prot_kinase_dom"/>
</dbReference>
<keyword evidence="5 6" id="KW-0067">ATP-binding</keyword>
<dbReference type="AlphaFoldDB" id="A0AAV7ZIY4"/>
<feature type="compositionally biased region" description="Low complexity" evidence="8">
    <location>
        <begin position="639"/>
        <end position="650"/>
    </location>
</feature>
<dbReference type="PROSITE" id="PS00107">
    <property type="entry name" value="PROTEIN_KINASE_ATP"/>
    <property type="match status" value="1"/>
</dbReference>
<evidence type="ECO:0000256" key="8">
    <source>
        <dbReference type="SAM" id="MobiDB-lite"/>
    </source>
</evidence>
<dbReference type="FunFam" id="1.10.510.10:FF:000956">
    <property type="entry name" value="CAMK family protein kinase"/>
    <property type="match status" value="1"/>
</dbReference>